<dbReference type="GeneID" id="28732515"/>
<feature type="region of interest" description="Disordered" evidence="1">
    <location>
        <begin position="102"/>
        <end position="138"/>
    </location>
</feature>
<gene>
    <name evidence="2" type="ORF">AB675_11760</name>
</gene>
<accession>A0A0N1GZR8</accession>
<evidence type="ECO:0000313" key="2">
    <source>
        <dbReference type="EMBL" id="KPI36806.1"/>
    </source>
</evidence>
<sequence length="246" mass="25154">MSAPSSDAVAGKAPATAKSKPSYVSSSGNMLESPPLSARLTRLSDSIYNFIGLYLVSLLSLDPYTAAQNSQFNTVGSGPNAYQERARWGGVNRAGGRLGGGGGGFGGFGSGGSGGGSGGDGRGPGGGGGGGSGRRMGTVDDVRGAKKINTRGDGYPALGTLKAWSIQYTSIPECKIFPGEGVPAYMSKKRNNALTILRTPSPKAADQRKSSRSAALVHTSDIARMPATLPRQRPVDDARFALRSPS</sequence>
<dbReference type="AlphaFoldDB" id="A0A0N1GZR8"/>
<evidence type="ECO:0000256" key="1">
    <source>
        <dbReference type="SAM" id="MobiDB-lite"/>
    </source>
</evidence>
<feature type="region of interest" description="Disordered" evidence="1">
    <location>
        <begin position="1"/>
        <end position="34"/>
    </location>
</feature>
<dbReference type="OrthoDB" id="2121326at2759"/>
<name>A0A0N1GZR8_9EURO</name>
<dbReference type="Proteomes" id="UP000038010">
    <property type="component" value="Unassembled WGS sequence"/>
</dbReference>
<dbReference type="EMBL" id="LFJN01000028">
    <property type="protein sequence ID" value="KPI36806.1"/>
    <property type="molecule type" value="Genomic_DNA"/>
</dbReference>
<dbReference type="VEuPathDB" id="FungiDB:AB675_11760"/>
<organism evidence="2 3">
    <name type="scientific">Cyphellophora attinorum</name>
    <dbReference type="NCBI Taxonomy" id="1664694"/>
    <lineage>
        <taxon>Eukaryota</taxon>
        <taxon>Fungi</taxon>
        <taxon>Dikarya</taxon>
        <taxon>Ascomycota</taxon>
        <taxon>Pezizomycotina</taxon>
        <taxon>Eurotiomycetes</taxon>
        <taxon>Chaetothyriomycetidae</taxon>
        <taxon>Chaetothyriales</taxon>
        <taxon>Cyphellophoraceae</taxon>
        <taxon>Cyphellophora</taxon>
    </lineage>
</organism>
<dbReference type="RefSeq" id="XP_017996769.1">
    <property type="nucleotide sequence ID" value="XM_018140634.1"/>
</dbReference>
<evidence type="ECO:0000313" key="3">
    <source>
        <dbReference type="Proteomes" id="UP000038010"/>
    </source>
</evidence>
<keyword evidence="3" id="KW-1185">Reference proteome</keyword>
<feature type="compositionally biased region" description="Gly residues" evidence="1">
    <location>
        <begin position="102"/>
        <end position="134"/>
    </location>
</feature>
<comment type="caution">
    <text evidence="2">The sequence shown here is derived from an EMBL/GenBank/DDBJ whole genome shotgun (WGS) entry which is preliminary data.</text>
</comment>
<dbReference type="STRING" id="1664694.A0A0N1GZR8"/>
<protein>
    <submittedName>
        <fullName evidence="2">Uncharacterized protein</fullName>
    </submittedName>
</protein>
<feature type="region of interest" description="Disordered" evidence="1">
    <location>
        <begin position="198"/>
        <end position="246"/>
    </location>
</feature>
<proteinExistence type="predicted"/>
<reference evidence="2 3" key="1">
    <citation type="submission" date="2015-06" db="EMBL/GenBank/DDBJ databases">
        <title>Draft genome of the ant-associated black yeast Phialophora attae CBS 131958.</title>
        <authorList>
            <person name="Moreno L.F."/>
            <person name="Stielow B.J."/>
            <person name="de Hoog S."/>
            <person name="Vicente V.A."/>
            <person name="Weiss V.A."/>
            <person name="de Vries M."/>
            <person name="Cruz L.M."/>
            <person name="Souza E.M."/>
        </authorList>
    </citation>
    <scope>NUCLEOTIDE SEQUENCE [LARGE SCALE GENOMIC DNA]</scope>
    <source>
        <strain evidence="2 3">CBS 131958</strain>
    </source>
</reference>